<protein>
    <recommendedName>
        <fullName evidence="4">Ankyrin repeat protein</fullName>
    </recommendedName>
</protein>
<evidence type="ECO:0000313" key="3">
    <source>
        <dbReference type="Proteomes" id="UP001470230"/>
    </source>
</evidence>
<sequence length="84" mass="9208">MTRGILTEKVLNVITPIIIATRKGFNAIVSELLRNGADPKKLDLIGQSAYEYANAKTLAVLNFETAGDAPENDDEEEEEAKETE</sequence>
<organism evidence="2 3">
    <name type="scientific">Tritrichomonas musculus</name>
    <dbReference type="NCBI Taxonomy" id="1915356"/>
    <lineage>
        <taxon>Eukaryota</taxon>
        <taxon>Metamonada</taxon>
        <taxon>Parabasalia</taxon>
        <taxon>Tritrichomonadida</taxon>
        <taxon>Tritrichomonadidae</taxon>
        <taxon>Tritrichomonas</taxon>
    </lineage>
</organism>
<comment type="caution">
    <text evidence="2">The sequence shown here is derived from an EMBL/GenBank/DDBJ whole genome shotgun (WGS) entry which is preliminary data.</text>
</comment>
<dbReference type="EMBL" id="JAPFFF010000004">
    <property type="protein sequence ID" value="KAK8891986.1"/>
    <property type="molecule type" value="Genomic_DNA"/>
</dbReference>
<dbReference type="Proteomes" id="UP001470230">
    <property type="component" value="Unassembled WGS sequence"/>
</dbReference>
<proteinExistence type="predicted"/>
<reference evidence="2 3" key="1">
    <citation type="submission" date="2024-04" db="EMBL/GenBank/DDBJ databases">
        <title>Tritrichomonas musculus Genome.</title>
        <authorList>
            <person name="Alves-Ferreira E."/>
            <person name="Grigg M."/>
            <person name="Lorenzi H."/>
            <person name="Galac M."/>
        </authorList>
    </citation>
    <scope>NUCLEOTIDE SEQUENCE [LARGE SCALE GENOMIC DNA]</scope>
    <source>
        <strain evidence="2 3">EAF2021</strain>
    </source>
</reference>
<evidence type="ECO:0000313" key="2">
    <source>
        <dbReference type="EMBL" id="KAK8891986.1"/>
    </source>
</evidence>
<accession>A0ABR2KLN2</accession>
<keyword evidence="3" id="KW-1185">Reference proteome</keyword>
<feature type="region of interest" description="Disordered" evidence="1">
    <location>
        <begin position="64"/>
        <end position="84"/>
    </location>
</feature>
<dbReference type="Gene3D" id="1.25.40.20">
    <property type="entry name" value="Ankyrin repeat-containing domain"/>
    <property type="match status" value="1"/>
</dbReference>
<evidence type="ECO:0000256" key="1">
    <source>
        <dbReference type="SAM" id="MobiDB-lite"/>
    </source>
</evidence>
<dbReference type="SUPFAM" id="SSF48403">
    <property type="entry name" value="Ankyrin repeat"/>
    <property type="match status" value="1"/>
</dbReference>
<evidence type="ECO:0008006" key="4">
    <source>
        <dbReference type="Google" id="ProtNLM"/>
    </source>
</evidence>
<feature type="compositionally biased region" description="Acidic residues" evidence="1">
    <location>
        <begin position="70"/>
        <end position="84"/>
    </location>
</feature>
<dbReference type="InterPro" id="IPR036770">
    <property type="entry name" value="Ankyrin_rpt-contain_sf"/>
</dbReference>
<gene>
    <name evidence="2" type="ORF">M9Y10_029208</name>
</gene>
<name>A0ABR2KLN2_9EUKA</name>